<dbReference type="SUPFAM" id="SSF53335">
    <property type="entry name" value="S-adenosyl-L-methionine-dependent methyltransferases"/>
    <property type="match status" value="1"/>
</dbReference>
<name>A0ABU7IBK1_9SPHI</name>
<dbReference type="GO" id="GO:0008168">
    <property type="term" value="F:methyltransferase activity"/>
    <property type="evidence" value="ECO:0007669"/>
    <property type="project" value="UniProtKB-KW"/>
</dbReference>
<dbReference type="Proteomes" id="UP001336835">
    <property type="component" value="Unassembled WGS sequence"/>
</dbReference>
<keyword evidence="1" id="KW-0812">Transmembrane</keyword>
<reference evidence="2 3" key="1">
    <citation type="submission" date="2024-01" db="EMBL/GenBank/DDBJ databases">
        <title>Pedobacter sp. nov., isolated from fresh soil.</title>
        <authorList>
            <person name="Le N.T.T."/>
        </authorList>
    </citation>
    <scope>NUCLEOTIDE SEQUENCE [LARGE SCALE GENOMIC DNA]</scope>
    <source>
        <strain evidence="2 3">KR3-3</strain>
    </source>
</reference>
<sequence>MKKFFLIGLRVIDIIFSPITLFVALWMRFIRLYQLRFWELNGLLTKRIFNLVGVFPIINHYYEPLFDARLLKHSLRKDRDLPGINFNIDAQLNLLEKFNFNHEILEIDSRPKNKLTFSFNRGAFLSGDAEYLFNMIRLFKPQRIIEVGCGSSTLMIQHAIEYNKKDSAGYDCKHICIEPYENDWLESLSVRVVRKVVEDVALEEFMELDENDILFIDSSHMIRPQGDVLFEFLNILPLLKKGVIVHIHDIFSPKDYLDEWLKKGVVFWNEQYLLEAFLSHNNAFEIIGALNLLKHRNYKELKTKCPMLLQDREPGSFWIRRI</sequence>
<dbReference type="EC" id="2.1.1.-" evidence="2"/>
<keyword evidence="1" id="KW-0472">Membrane</keyword>
<dbReference type="Pfam" id="PF13578">
    <property type="entry name" value="Methyltransf_24"/>
    <property type="match status" value="1"/>
</dbReference>
<keyword evidence="2" id="KW-0489">Methyltransferase</keyword>
<dbReference type="Gene3D" id="3.40.50.150">
    <property type="entry name" value="Vaccinia Virus protein VP39"/>
    <property type="match status" value="1"/>
</dbReference>
<evidence type="ECO:0000256" key="1">
    <source>
        <dbReference type="SAM" id="Phobius"/>
    </source>
</evidence>
<accession>A0ABU7IBK1</accession>
<proteinExistence type="predicted"/>
<evidence type="ECO:0000313" key="3">
    <source>
        <dbReference type="Proteomes" id="UP001336835"/>
    </source>
</evidence>
<dbReference type="GO" id="GO:0032259">
    <property type="term" value="P:methylation"/>
    <property type="evidence" value="ECO:0007669"/>
    <property type="project" value="UniProtKB-KW"/>
</dbReference>
<keyword evidence="3" id="KW-1185">Reference proteome</keyword>
<evidence type="ECO:0000313" key="2">
    <source>
        <dbReference type="EMBL" id="MEE1946846.1"/>
    </source>
</evidence>
<dbReference type="InterPro" id="IPR029063">
    <property type="entry name" value="SAM-dependent_MTases_sf"/>
</dbReference>
<dbReference type="EMBL" id="JAZDQT010000003">
    <property type="protein sequence ID" value="MEE1946846.1"/>
    <property type="molecule type" value="Genomic_DNA"/>
</dbReference>
<gene>
    <name evidence="2" type="ORF">VRU48_17100</name>
</gene>
<feature type="transmembrane region" description="Helical" evidence="1">
    <location>
        <begin position="6"/>
        <end position="27"/>
    </location>
</feature>
<comment type="caution">
    <text evidence="2">The sequence shown here is derived from an EMBL/GenBank/DDBJ whole genome shotgun (WGS) entry which is preliminary data.</text>
</comment>
<dbReference type="RefSeq" id="WP_330109136.1">
    <property type="nucleotide sequence ID" value="NZ_JAZDQT010000003.1"/>
</dbReference>
<keyword evidence="2" id="KW-0808">Transferase</keyword>
<protein>
    <submittedName>
        <fullName evidence="2">Class I SAM-dependent methyltransferase</fullName>
        <ecNumber evidence="2">2.1.1.-</ecNumber>
    </submittedName>
</protein>
<organism evidence="2 3">
    <name type="scientific">Pedobacter albus</name>
    <dbReference type="NCBI Taxonomy" id="3113905"/>
    <lineage>
        <taxon>Bacteria</taxon>
        <taxon>Pseudomonadati</taxon>
        <taxon>Bacteroidota</taxon>
        <taxon>Sphingobacteriia</taxon>
        <taxon>Sphingobacteriales</taxon>
        <taxon>Sphingobacteriaceae</taxon>
        <taxon>Pedobacter</taxon>
    </lineage>
</organism>
<keyword evidence="1" id="KW-1133">Transmembrane helix</keyword>